<evidence type="ECO:0000256" key="4">
    <source>
        <dbReference type="PROSITE-ProRule" id="PRU00433"/>
    </source>
</evidence>
<gene>
    <name evidence="7" type="ORF">N47_N25800</name>
</gene>
<evidence type="ECO:0000256" key="1">
    <source>
        <dbReference type="ARBA" id="ARBA00022617"/>
    </source>
</evidence>
<evidence type="ECO:0000259" key="6">
    <source>
        <dbReference type="PROSITE" id="PS51007"/>
    </source>
</evidence>
<keyword evidence="1 4" id="KW-0349">Heme</keyword>
<evidence type="ECO:0000256" key="2">
    <source>
        <dbReference type="ARBA" id="ARBA00022723"/>
    </source>
</evidence>
<feature type="domain" description="Cytochrome c" evidence="6">
    <location>
        <begin position="353"/>
        <end position="460"/>
    </location>
</feature>
<feature type="chain" id="PRO_5003154970" description="Cytochrome c domain-containing protein" evidence="5">
    <location>
        <begin position="26"/>
        <end position="460"/>
    </location>
</feature>
<organism evidence="7">
    <name type="scientific">uncultured Desulfobacterium sp</name>
    <dbReference type="NCBI Taxonomy" id="201089"/>
    <lineage>
        <taxon>Bacteria</taxon>
        <taxon>Pseudomonadati</taxon>
        <taxon>Thermodesulfobacteriota</taxon>
        <taxon>Desulfobacteria</taxon>
        <taxon>Desulfobacterales</taxon>
        <taxon>Desulfobacteriaceae</taxon>
        <taxon>Desulfobacterium</taxon>
        <taxon>environmental samples</taxon>
    </lineage>
</organism>
<dbReference type="AlphaFoldDB" id="E1YMG1"/>
<dbReference type="EMBL" id="FR695879">
    <property type="protein sequence ID" value="CBX31755.1"/>
    <property type="molecule type" value="Genomic_DNA"/>
</dbReference>
<keyword evidence="3 4" id="KW-0408">Iron</keyword>
<evidence type="ECO:0000256" key="5">
    <source>
        <dbReference type="SAM" id="SignalP"/>
    </source>
</evidence>
<sequence length="460" mass="51555">MNRQKKYSFALVAICIMLVAGAATAVVSAQQGKVVSSYGPTNQDVTFDQIKSARMAVKAERAKQHAELLNSRYDLSKKVHTEAVMSGGKHLPVGPTAKLKGVTWEQLGKMTPEQIKGKGVFPYKPLPFADHAEGGMLFPEMITKTLPRLVRFDLDFDLPEHILPDTAPGIYLTTRPDLGDIAKGRLITIDNYYEIFNGILNPKQLEGLRLLVTQFPQQQFNATEDRRTDRPSLGVTCFDCHANGHTNGANHLVGDIRPQEFRHRIETPTLRGVNIQQLFGSQRALKTVEDFTEFEQRAAYFDGDICMAAKKGVNILERGSQVHFMAEFLAILDFPPASKLNIYGKLDRSLASPDELRGETLFNGKAQCSACHPSPYYTDNTMHNLRAERFYKQEVANGMMMAHDGPIKTFPLRGIKDSPPYLHDGRCFTLEDTVEYFNLVQQLQLTAKEKQDLVAFLMSL</sequence>
<dbReference type="GO" id="GO:0046872">
    <property type="term" value="F:metal ion binding"/>
    <property type="evidence" value="ECO:0007669"/>
    <property type="project" value="UniProtKB-KW"/>
</dbReference>
<dbReference type="InterPro" id="IPR036909">
    <property type="entry name" value="Cyt_c-like_dom_sf"/>
</dbReference>
<dbReference type="PANTHER" id="PTHR30600:SF13">
    <property type="entry name" value="METHYLAMINE UTILIZATION PROTEIN"/>
    <property type="match status" value="1"/>
</dbReference>
<dbReference type="InterPro" id="IPR051395">
    <property type="entry name" value="Cytochrome_c_Peroxidase/MauG"/>
</dbReference>
<dbReference type="Gene3D" id="1.10.760.10">
    <property type="entry name" value="Cytochrome c-like domain"/>
    <property type="match status" value="1"/>
</dbReference>
<dbReference type="PANTHER" id="PTHR30600">
    <property type="entry name" value="CYTOCHROME C PEROXIDASE-RELATED"/>
    <property type="match status" value="1"/>
</dbReference>
<reference evidence="7" key="1">
    <citation type="journal article" date="2011" name="Environ. Microbiol.">
        <title>Genomic insights into the metabolic potential of the polycyclic aromatic hydrocarbon degrading sulfate-reducing Deltaproteobacterium N47.</title>
        <authorList>
            <person name="Bergmann F."/>
            <person name="Selesi D."/>
            <person name="Weinmaier T."/>
            <person name="Tischler P."/>
            <person name="Rattei T."/>
            <person name="Meckenstock R.U."/>
        </authorList>
    </citation>
    <scope>NUCLEOTIDE SEQUENCE</scope>
</reference>
<dbReference type="GO" id="GO:0004130">
    <property type="term" value="F:cytochrome-c peroxidase activity"/>
    <property type="evidence" value="ECO:0007669"/>
    <property type="project" value="TreeGrafter"/>
</dbReference>
<protein>
    <recommendedName>
        <fullName evidence="6">Cytochrome c domain-containing protein</fullName>
    </recommendedName>
</protein>
<accession>E1YMG1</accession>
<name>E1YMG1_9BACT</name>
<evidence type="ECO:0000256" key="3">
    <source>
        <dbReference type="ARBA" id="ARBA00023004"/>
    </source>
</evidence>
<feature type="signal peptide" evidence="5">
    <location>
        <begin position="1"/>
        <end position="25"/>
    </location>
</feature>
<dbReference type="SUPFAM" id="SSF46626">
    <property type="entry name" value="Cytochrome c"/>
    <property type="match status" value="1"/>
</dbReference>
<dbReference type="PROSITE" id="PS51007">
    <property type="entry name" value="CYTC"/>
    <property type="match status" value="1"/>
</dbReference>
<keyword evidence="5" id="KW-0732">Signal</keyword>
<proteinExistence type="predicted"/>
<evidence type="ECO:0000313" key="7">
    <source>
        <dbReference type="EMBL" id="CBX31755.1"/>
    </source>
</evidence>
<dbReference type="GO" id="GO:0020037">
    <property type="term" value="F:heme binding"/>
    <property type="evidence" value="ECO:0007669"/>
    <property type="project" value="InterPro"/>
</dbReference>
<keyword evidence="2 4" id="KW-0479">Metal-binding</keyword>
<dbReference type="GO" id="GO:0009055">
    <property type="term" value="F:electron transfer activity"/>
    <property type="evidence" value="ECO:0007669"/>
    <property type="project" value="InterPro"/>
</dbReference>
<dbReference type="InterPro" id="IPR009056">
    <property type="entry name" value="Cyt_c-like_dom"/>
</dbReference>